<evidence type="ECO:0000313" key="5">
    <source>
        <dbReference type="RefSeq" id="XP_010786120.1"/>
    </source>
</evidence>
<sequence length="116" mass="12512">MRRKCFGLLEVCAIMSLLPSGSLENLTCEALLMLSGNVSLQSLAASWNQTLSNATSQWSGPGPSCDTSIDGIGTCWPRSSAGQMVSRPCPEWFYGVRYNTTSKSSLSSPARKTEKQ</sequence>
<feature type="signal peptide" evidence="2">
    <location>
        <begin position="1"/>
        <end position="23"/>
    </location>
</feature>
<dbReference type="InterPro" id="IPR003051">
    <property type="entry name" value="GPCR_2_CRF_rcpt"/>
</dbReference>
<dbReference type="PRINTS" id="PR01279">
    <property type="entry name" value="CRFRECEPTOR"/>
</dbReference>
<evidence type="ECO:0000313" key="4">
    <source>
        <dbReference type="Proteomes" id="UP000504611"/>
    </source>
</evidence>
<dbReference type="KEGG" id="ncc:104959905"/>
<feature type="chain" id="PRO_5026829002" evidence="2">
    <location>
        <begin position="24"/>
        <end position="116"/>
    </location>
</feature>
<proteinExistence type="predicted"/>
<dbReference type="GO" id="GO:0004930">
    <property type="term" value="F:G protein-coupled receptor activity"/>
    <property type="evidence" value="ECO:0007669"/>
    <property type="project" value="InterPro"/>
</dbReference>
<gene>
    <name evidence="5" type="primary">LOC104959905</name>
</gene>
<dbReference type="Proteomes" id="UP000504611">
    <property type="component" value="Unplaced"/>
</dbReference>
<evidence type="ECO:0000259" key="3">
    <source>
        <dbReference type="PROSITE" id="PS50227"/>
    </source>
</evidence>
<dbReference type="SUPFAM" id="SSF111418">
    <property type="entry name" value="Hormone receptor domain"/>
    <property type="match status" value="1"/>
</dbReference>
<keyword evidence="4" id="KW-1185">Reference proteome</keyword>
<dbReference type="GeneID" id="104959905"/>
<dbReference type="InterPro" id="IPR017983">
    <property type="entry name" value="GPCR_2_secretin-like_CS"/>
</dbReference>
<keyword evidence="1 2" id="KW-0732">Signal</keyword>
<feature type="domain" description="G-protein coupled receptors family 2 profile 1" evidence="3">
    <location>
        <begin position="27"/>
        <end position="116"/>
    </location>
</feature>
<dbReference type="PROSITE" id="PS50227">
    <property type="entry name" value="G_PROTEIN_RECEP_F2_3"/>
    <property type="match status" value="1"/>
</dbReference>
<dbReference type="PROSITE" id="PS00649">
    <property type="entry name" value="G_PROTEIN_RECEP_F2_1"/>
    <property type="match status" value="1"/>
</dbReference>
<dbReference type="InterPro" id="IPR001879">
    <property type="entry name" value="GPCR_2_extracellular_dom"/>
</dbReference>
<evidence type="ECO:0000256" key="2">
    <source>
        <dbReference type="SAM" id="SignalP"/>
    </source>
</evidence>
<protein>
    <submittedName>
        <fullName evidence="5">Corticotropin-releasing factor receptor 1-like</fullName>
    </submittedName>
</protein>
<dbReference type="RefSeq" id="XP_010786120.1">
    <property type="nucleotide sequence ID" value="XM_010787818.1"/>
</dbReference>
<name>A0A6I9PEF5_9TELE</name>
<dbReference type="GO" id="GO:0016020">
    <property type="term" value="C:membrane"/>
    <property type="evidence" value="ECO:0007669"/>
    <property type="project" value="InterPro"/>
</dbReference>
<accession>A0A6I9PEF5</accession>
<dbReference type="OrthoDB" id="8930849at2759"/>
<dbReference type="AlphaFoldDB" id="A0A6I9PEF5"/>
<dbReference type="InterPro" id="IPR036445">
    <property type="entry name" value="GPCR_2_extracell_dom_sf"/>
</dbReference>
<dbReference type="Pfam" id="PF02793">
    <property type="entry name" value="HRM"/>
    <property type="match status" value="1"/>
</dbReference>
<organism evidence="4 5">
    <name type="scientific">Notothenia coriiceps</name>
    <name type="common">black rockcod</name>
    <dbReference type="NCBI Taxonomy" id="8208"/>
    <lineage>
        <taxon>Eukaryota</taxon>
        <taxon>Metazoa</taxon>
        <taxon>Chordata</taxon>
        <taxon>Craniata</taxon>
        <taxon>Vertebrata</taxon>
        <taxon>Euteleostomi</taxon>
        <taxon>Actinopterygii</taxon>
        <taxon>Neopterygii</taxon>
        <taxon>Teleostei</taxon>
        <taxon>Neoteleostei</taxon>
        <taxon>Acanthomorphata</taxon>
        <taxon>Eupercaria</taxon>
        <taxon>Perciformes</taxon>
        <taxon>Notothenioidei</taxon>
        <taxon>Nototheniidae</taxon>
        <taxon>Notothenia</taxon>
    </lineage>
</organism>
<dbReference type="Gene3D" id="4.10.1240.10">
    <property type="entry name" value="GPCR, family 2, extracellular hormone receptor domain"/>
    <property type="match status" value="1"/>
</dbReference>
<evidence type="ECO:0000256" key="1">
    <source>
        <dbReference type="ARBA" id="ARBA00022729"/>
    </source>
</evidence>
<reference evidence="5" key="1">
    <citation type="submission" date="2025-08" db="UniProtKB">
        <authorList>
            <consortium name="RefSeq"/>
        </authorList>
    </citation>
    <scope>IDENTIFICATION</scope>
    <source>
        <tissue evidence="5">Muscle</tissue>
    </source>
</reference>